<dbReference type="EMBL" id="JAUHMF010000002">
    <property type="protein sequence ID" value="MDT8898932.1"/>
    <property type="molecule type" value="Genomic_DNA"/>
</dbReference>
<name>A0ABU3NQ46_9CHLR</name>
<sequence>MDILKALLDFLRSLFGTPTPSPPPSPPSEPVGETPTPIRRRVLTIVFNPQIPSQGGQRLIEALGWNSPENLIATFIADIQAVSYGYLNYQIAERVTVDGIPAKVDGFIYTPEAYLDALHRGQGHQPDTVDYTRLFSTYRILEKVRDGIIDEVWCFGGPFFGFYESVMAGPNPFFCNAPPLTNGQIAGRRFLIMGFNYQRGVGEMLEAFAHRAEFILHRVFQRTSGDANLWERFTRCEKTHPGQAECGTVHYAPNSRTDYDWGNPTPVLSRCRNWRNFPDLSGAPQWVDCSEWGNGDMRLHHLWWLSLFPHVTGQRDGIAFNWWQYVADPNLAP</sequence>
<accession>A0ABU3NQ46</accession>
<evidence type="ECO:0000313" key="2">
    <source>
        <dbReference type="Proteomes" id="UP001254165"/>
    </source>
</evidence>
<protein>
    <submittedName>
        <fullName evidence="1">Uncharacterized protein</fullName>
    </submittedName>
</protein>
<proteinExistence type="predicted"/>
<comment type="caution">
    <text evidence="1">The sequence shown here is derived from an EMBL/GenBank/DDBJ whole genome shotgun (WGS) entry which is preliminary data.</text>
</comment>
<organism evidence="1 2">
    <name type="scientific">Thermanaerothrix solaris</name>
    <dbReference type="NCBI Taxonomy" id="3058434"/>
    <lineage>
        <taxon>Bacteria</taxon>
        <taxon>Bacillati</taxon>
        <taxon>Chloroflexota</taxon>
        <taxon>Anaerolineae</taxon>
        <taxon>Anaerolineales</taxon>
        <taxon>Anaerolineaceae</taxon>
        <taxon>Thermanaerothrix</taxon>
    </lineage>
</organism>
<gene>
    <name evidence="1" type="ORF">QYE77_11720</name>
</gene>
<keyword evidence="2" id="KW-1185">Reference proteome</keyword>
<dbReference type="RefSeq" id="WP_315625605.1">
    <property type="nucleotide sequence ID" value="NZ_JAUHMF010000002.1"/>
</dbReference>
<dbReference type="Proteomes" id="UP001254165">
    <property type="component" value="Unassembled WGS sequence"/>
</dbReference>
<evidence type="ECO:0000313" key="1">
    <source>
        <dbReference type="EMBL" id="MDT8898932.1"/>
    </source>
</evidence>
<reference evidence="1 2" key="1">
    <citation type="submission" date="2023-07" db="EMBL/GenBank/DDBJ databases">
        <title>Novel species of Thermanaerothrix with wide hydrolytic capabilities.</title>
        <authorList>
            <person name="Zayulina K.S."/>
            <person name="Podosokorskaya O.A."/>
            <person name="Elcheninov A.G."/>
        </authorList>
    </citation>
    <scope>NUCLEOTIDE SEQUENCE [LARGE SCALE GENOMIC DNA]</scope>
    <source>
        <strain evidence="1 2">4228-RoL</strain>
    </source>
</reference>